<feature type="compositionally biased region" description="Gly residues" evidence="1">
    <location>
        <begin position="426"/>
        <end position="453"/>
    </location>
</feature>
<feature type="compositionally biased region" description="Gly residues" evidence="1">
    <location>
        <begin position="583"/>
        <end position="604"/>
    </location>
</feature>
<accession>A0A6V7S7G2</accession>
<feature type="compositionally biased region" description="Polar residues" evidence="1">
    <location>
        <begin position="556"/>
        <end position="572"/>
    </location>
</feature>
<dbReference type="VEuPathDB" id="PlasmoDB:PVBDA_0904770"/>
<feature type="compositionally biased region" description="Low complexity" evidence="1">
    <location>
        <begin position="627"/>
        <end position="657"/>
    </location>
</feature>
<feature type="transmembrane region" description="Helical" evidence="2">
    <location>
        <begin position="962"/>
        <end position="982"/>
    </location>
</feature>
<evidence type="ECO:0000256" key="2">
    <source>
        <dbReference type="SAM" id="Phobius"/>
    </source>
</evidence>
<feature type="region of interest" description="Disordered" evidence="1">
    <location>
        <begin position="738"/>
        <end position="828"/>
    </location>
</feature>
<feature type="compositionally biased region" description="Pro residues" evidence="1">
    <location>
        <begin position="307"/>
        <end position="329"/>
    </location>
</feature>
<gene>
    <name evidence="3" type="ORF">PVBDA_0904770</name>
</gene>
<feature type="compositionally biased region" description="Low complexity" evidence="1">
    <location>
        <begin position="486"/>
        <end position="504"/>
    </location>
</feature>
<keyword evidence="2" id="KW-1133">Transmembrane helix</keyword>
<feature type="compositionally biased region" description="Polar residues" evidence="1">
    <location>
        <begin position="819"/>
        <end position="828"/>
    </location>
</feature>
<dbReference type="InterPro" id="IPR006477">
    <property type="entry name" value="Yir_bir_cir"/>
</dbReference>
<organism evidence="3 4">
    <name type="scientific">Plasmodium vinckei brucechwatti</name>
    <dbReference type="NCBI Taxonomy" id="119398"/>
    <lineage>
        <taxon>Eukaryota</taxon>
        <taxon>Sar</taxon>
        <taxon>Alveolata</taxon>
        <taxon>Apicomplexa</taxon>
        <taxon>Aconoidasida</taxon>
        <taxon>Haemosporida</taxon>
        <taxon>Plasmodiidae</taxon>
        <taxon>Plasmodium</taxon>
        <taxon>Plasmodium (Vinckeia)</taxon>
    </lineage>
</organism>
<sequence>MDDKACDLLNEVDEYFNNRGVNERKFNNSKKYHSYCPYENNSKKNKCINDYERINALGSYLFKEIMKIDKAYKWPDGDKRHIEVFMIWLGDKLFKIENDYKATLEESYKNNLEKIMGNVKYWEDIDSKKLYKKATIKKMSDFYNLLNYICKLIIEYNKNTQKPDNRRLVNYSTQCINFYRTIHRSANECGPYLQLLDSLKMIYENYRLHKMVNNYNIKENNRKSLLNRVKHLTTFQNENRYLLPVNPILNFNDKRCVDVRTSDEQIGEKIASKNLQGNPKGGVLPKKPGTATQGRTSGKLSSTNPSIPNPAPVKPPAPKPPAAPPPSPPKKAEQPPAKPTDTQTTGGKPSQKPQPQTPPKSETGHQSGAKDSGRNKGNKGGGVSQPGSSKGKSKDDPQKKTDQVGTPSPGPKAENQSTGVKNQGSGASGQGKLPGGTDSGTSSGTGSGAGGQGDSSSQTKHSGNPPHGNTVTTPSGAGTPPPSQPVQPQSAQPSPVSPTPSVQSPDPPVAPPTQSPDPPAAPPTQSPDSPQTNSQQTGQQQTGPLPTGPPAPPSQDGSSLQTFQSGGLTSQNEPKDPDSSKGSIGGASGNKGDPSGGVNGGGSTQGDQGNTKDGLNNQGNSSGGPSDQGNPNGGLNNQGNSSGGPSDQGNPNGGSSDPASNTSGGSFNLLSPFLGFIFNGTNKFNQASKFVKENHQKFKDAKDKISDAYNNTVDNLKIVYNASSDYFNSVVSNIANKLNQVDPPSKTGSSGNNSPQNSDPSQKNGSIPPLPPSNPQPNSLPTPPTTSLPNPSPTSPIDPTSQKQPSPQSQPTIQKPAQVPSQSNQLNSQKIGQLVKSLSSDLILKKPWNIFPTTWNGSGNCKPEIKFMNATLVCCTSEQCGLTGITVTLVLIPIILSIAYKYLSFGSSKKSEKKDMKRVINFHDENRKTKIIISSNNRNKDLKPVINLVGGKKDSLLNIYKLIRADPMPFINLFFLLIFFVYKRKRDTIE</sequence>
<feature type="compositionally biased region" description="Polar residues" evidence="1">
    <location>
        <begin position="414"/>
        <end position="425"/>
    </location>
</feature>
<name>A0A6V7S7G2_PLAVN</name>
<evidence type="ECO:0000256" key="1">
    <source>
        <dbReference type="SAM" id="MobiDB-lite"/>
    </source>
</evidence>
<feature type="compositionally biased region" description="Basic and acidic residues" evidence="1">
    <location>
        <begin position="392"/>
        <end position="402"/>
    </location>
</feature>
<dbReference type="EMBL" id="LR865387">
    <property type="protein sequence ID" value="CAD2092343.1"/>
    <property type="molecule type" value="Genomic_DNA"/>
</dbReference>
<feature type="compositionally biased region" description="Polar residues" evidence="1">
    <location>
        <begin position="746"/>
        <end position="765"/>
    </location>
</feature>
<keyword evidence="2" id="KW-0812">Transmembrane</keyword>
<reference evidence="3 4" key="1">
    <citation type="submission" date="2020-08" db="EMBL/GenBank/DDBJ databases">
        <authorList>
            <person name="Ramaprasad A."/>
        </authorList>
    </citation>
    <scope>NUCLEOTIDE SEQUENCE [LARGE SCALE GENOMIC DNA]</scope>
</reference>
<proteinExistence type="predicted"/>
<evidence type="ECO:0000313" key="4">
    <source>
        <dbReference type="Proteomes" id="UP000515550"/>
    </source>
</evidence>
<protein>
    <submittedName>
        <fullName evidence="3">PIR protein CIR protein</fullName>
    </submittedName>
</protein>
<feature type="compositionally biased region" description="Pro residues" evidence="1">
    <location>
        <begin position="768"/>
        <end position="796"/>
    </location>
</feature>
<dbReference type="Proteomes" id="UP000515550">
    <property type="component" value="Chromosome PVBDA_09"/>
</dbReference>
<dbReference type="AlphaFoldDB" id="A0A6V7S7G2"/>
<feature type="compositionally biased region" description="Low complexity" evidence="1">
    <location>
        <begin position="345"/>
        <end position="354"/>
    </location>
</feature>
<feature type="compositionally biased region" description="Pro residues" evidence="1">
    <location>
        <begin position="505"/>
        <end position="525"/>
    </location>
</feature>
<keyword evidence="2" id="KW-0472">Membrane</keyword>
<feature type="compositionally biased region" description="Polar residues" evidence="1">
    <location>
        <begin position="613"/>
        <end position="625"/>
    </location>
</feature>
<feature type="region of interest" description="Disordered" evidence="1">
    <location>
        <begin position="269"/>
        <end position="666"/>
    </location>
</feature>
<feature type="compositionally biased region" description="Polar residues" evidence="1">
    <location>
        <begin position="290"/>
        <end position="306"/>
    </location>
</feature>
<feature type="compositionally biased region" description="Low complexity" evidence="1">
    <location>
        <begin position="799"/>
        <end position="816"/>
    </location>
</feature>
<evidence type="ECO:0000313" key="3">
    <source>
        <dbReference type="EMBL" id="CAD2092343.1"/>
    </source>
</evidence>
<dbReference type="Pfam" id="PF06022">
    <property type="entry name" value="Cir_Bir_Yir"/>
    <property type="match status" value="1"/>
</dbReference>
<feature type="compositionally biased region" description="Low complexity" evidence="1">
    <location>
        <begin position="526"/>
        <end position="545"/>
    </location>
</feature>